<dbReference type="OMA" id="YETPKIM"/>
<dbReference type="PRINTS" id="PR01309">
    <property type="entry name" value="P2X2RECEPTOR"/>
</dbReference>
<dbReference type="GlyCosmos" id="A0A4W3JCK7">
    <property type="glycosylation" value="1 site, No reported glycans"/>
</dbReference>
<dbReference type="Pfam" id="PF00864">
    <property type="entry name" value="P2X_receptor"/>
    <property type="match status" value="1"/>
</dbReference>
<keyword evidence="5 13" id="KW-1133">Transmembrane helix</keyword>
<keyword evidence="9" id="KW-0407">Ion channel</keyword>
<evidence type="ECO:0000313" key="15">
    <source>
        <dbReference type="Proteomes" id="UP000314986"/>
    </source>
</evidence>
<dbReference type="PRINTS" id="PR01307">
    <property type="entry name" value="P2XRECEPTOR"/>
</dbReference>
<keyword evidence="15" id="KW-1185">Reference proteome</keyword>
<dbReference type="GO" id="GO:0005886">
    <property type="term" value="C:plasma membrane"/>
    <property type="evidence" value="ECO:0007669"/>
    <property type="project" value="UniProtKB-SubCell"/>
</dbReference>
<keyword evidence="6" id="KW-0406">Ion transport</keyword>
<dbReference type="GO" id="GO:0001614">
    <property type="term" value="F:purinergic nucleotide receptor activity"/>
    <property type="evidence" value="ECO:0007669"/>
    <property type="project" value="InterPro"/>
</dbReference>
<evidence type="ECO:0000256" key="13">
    <source>
        <dbReference type="SAM" id="Phobius"/>
    </source>
</evidence>
<evidence type="ECO:0000256" key="1">
    <source>
        <dbReference type="ARBA" id="ARBA00004308"/>
    </source>
</evidence>
<feature type="disulfide bond" evidence="11">
    <location>
        <begin position="271"/>
        <end position="280"/>
    </location>
</feature>
<dbReference type="GO" id="GO:0033198">
    <property type="term" value="P:response to ATP"/>
    <property type="evidence" value="ECO:0007669"/>
    <property type="project" value="InterPro"/>
</dbReference>
<feature type="disulfide bond" evidence="11">
    <location>
        <begin position="135"/>
        <end position="158"/>
    </location>
</feature>
<feature type="disulfide bond" evidence="11">
    <location>
        <begin position="227"/>
        <end position="237"/>
    </location>
</feature>
<feature type="binding site" evidence="10">
    <location>
        <begin position="76"/>
        <end position="78"/>
    </location>
    <ligand>
        <name>ATP</name>
        <dbReference type="ChEBI" id="CHEBI:30616"/>
        <note>ligand shared between two neighboring subunits of the homotrimer</note>
    </ligand>
</feature>
<evidence type="ECO:0000256" key="3">
    <source>
        <dbReference type="ARBA" id="ARBA00022448"/>
    </source>
</evidence>
<evidence type="ECO:0000256" key="9">
    <source>
        <dbReference type="ARBA" id="ARBA00023303"/>
    </source>
</evidence>
<dbReference type="GO" id="GO:0004931">
    <property type="term" value="F:extracellularly ATP-gated monoatomic cation channel activity"/>
    <property type="evidence" value="ECO:0007669"/>
    <property type="project" value="InterPro"/>
</dbReference>
<reference evidence="14" key="4">
    <citation type="submission" date="2025-08" db="UniProtKB">
        <authorList>
            <consortium name="Ensembl"/>
        </authorList>
    </citation>
    <scope>IDENTIFICATION</scope>
</reference>
<evidence type="ECO:0000256" key="7">
    <source>
        <dbReference type="ARBA" id="ARBA00023136"/>
    </source>
</evidence>
<accession>A0A4W3JCK7</accession>
<keyword evidence="11" id="KW-1015">Disulfide bond</keyword>
<keyword evidence="7 13" id="KW-0472">Membrane</keyword>
<comment type="similarity">
    <text evidence="2">Belongs to the P2X receptor family.</text>
</comment>
<dbReference type="InterPro" id="IPR059116">
    <property type="entry name" value="P2X_receptor"/>
</dbReference>
<dbReference type="PANTHER" id="PTHR10125:SF4">
    <property type="entry name" value="P2X PURINOCEPTOR 2"/>
    <property type="match status" value="1"/>
</dbReference>
<name>A0A4W3JCK7_CALMI</name>
<evidence type="ECO:0000256" key="12">
    <source>
        <dbReference type="PIRSR" id="PIRSR005713-3"/>
    </source>
</evidence>
<dbReference type="GO" id="GO:0070588">
    <property type="term" value="P:calcium ion transmembrane transport"/>
    <property type="evidence" value="ECO:0007669"/>
    <property type="project" value="TreeGrafter"/>
</dbReference>
<evidence type="ECO:0000256" key="2">
    <source>
        <dbReference type="ARBA" id="ARBA00009848"/>
    </source>
</evidence>
<dbReference type="GO" id="GO:0098794">
    <property type="term" value="C:postsynapse"/>
    <property type="evidence" value="ECO:0007669"/>
    <property type="project" value="GOC"/>
</dbReference>
<dbReference type="GeneTree" id="ENSGT01020000230351"/>
<organism evidence="14 15">
    <name type="scientific">Callorhinchus milii</name>
    <name type="common">Ghost shark</name>
    <dbReference type="NCBI Taxonomy" id="7868"/>
    <lineage>
        <taxon>Eukaryota</taxon>
        <taxon>Metazoa</taxon>
        <taxon>Chordata</taxon>
        <taxon>Craniata</taxon>
        <taxon>Vertebrata</taxon>
        <taxon>Chondrichthyes</taxon>
        <taxon>Holocephali</taxon>
        <taxon>Chimaeriformes</taxon>
        <taxon>Callorhinchidae</taxon>
        <taxon>Callorhinchus</taxon>
    </lineage>
</organism>
<keyword evidence="8" id="KW-1071">Ligand-gated ion channel</keyword>
<dbReference type="InParanoid" id="A0A4W3JCK7"/>
<dbReference type="InterPro" id="IPR027309">
    <property type="entry name" value="P2X_extracellular_dom_sf"/>
</dbReference>
<keyword evidence="3" id="KW-0813">Transport</keyword>
<dbReference type="PANTHER" id="PTHR10125">
    <property type="entry name" value="P2X PURINOCEPTOR"/>
    <property type="match status" value="1"/>
</dbReference>
<proteinExistence type="inferred from homology"/>
<evidence type="ECO:0000256" key="10">
    <source>
        <dbReference type="PIRSR" id="PIRSR005713-1"/>
    </source>
</evidence>
<dbReference type="GO" id="GO:0043235">
    <property type="term" value="C:receptor complex"/>
    <property type="evidence" value="ECO:0007669"/>
    <property type="project" value="TreeGrafter"/>
</dbReference>
<protein>
    <submittedName>
        <fullName evidence="14">Purinergic receptor P2X 2</fullName>
    </submittedName>
</protein>
<dbReference type="Gene3D" id="2.60.490.10">
    <property type="entry name" value="atp-gated p2x4 ion channel domain"/>
    <property type="match status" value="1"/>
</dbReference>
<dbReference type="Proteomes" id="UP000314986">
    <property type="component" value="Unassembled WGS sequence"/>
</dbReference>
<feature type="binding site" evidence="10">
    <location>
        <begin position="303"/>
        <end position="305"/>
    </location>
    <ligand>
        <name>ATP</name>
        <dbReference type="ChEBI" id="CHEBI:30616"/>
        <note>ligand shared between two neighboring subunits of the homotrimer</note>
    </ligand>
</feature>
<feature type="binding site" evidence="10">
    <location>
        <position position="322"/>
    </location>
    <ligand>
        <name>ATP</name>
        <dbReference type="ChEBI" id="CHEBI:30616"/>
        <note>ligand shared between two neighboring subunits of the homotrimer</note>
    </ligand>
</feature>
<dbReference type="Gene3D" id="1.10.287.940">
    <property type="entry name" value="atp-gated p2x4 ion channel"/>
    <property type="match status" value="1"/>
</dbReference>
<dbReference type="GO" id="GO:0005524">
    <property type="term" value="F:ATP binding"/>
    <property type="evidence" value="ECO:0007669"/>
    <property type="project" value="UniProtKB-KW"/>
</dbReference>
<dbReference type="InterPro" id="IPR003045">
    <property type="entry name" value="P2X2_purnocptor"/>
</dbReference>
<evidence type="ECO:0000256" key="8">
    <source>
        <dbReference type="ARBA" id="ARBA00023286"/>
    </source>
</evidence>
<sequence length="340" mass="39283">MQNYPPKFPSATCALCWAEFWDYETPKVVVVKNRNLGIIYRIIQVLIIIYFVVYVFLFQKAYQETENAPESYVMTKMKGISFSNTSFEKRIWDVVEFVNPPEGRDIFSITLQTVTTPFQTLRTCAEDIEVPEANCTTDSDCVAGEMEMLGNGVKTGKCVTYKDSTKTCEIYAWCPVEKEPDERCLKCFLVSAQNFTILIKNTIYFPKFRFTKGNLQENVAPDYLRNCTFSEETNLYCPIFPLNFIIEKAGETFDDLVRKGGVLAVVISWNCDLDKSASECNPKYSFRRLDFVSRHNNVSSGYNFRHAKYYIMNNTEYRTLIKVYGIRIDIIIHGQVKLLC</sequence>
<dbReference type="STRING" id="7868.ENSCMIP00000039977"/>
<evidence type="ECO:0000256" key="11">
    <source>
        <dbReference type="PIRSR" id="PIRSR005713-2"/>
    </source>
</evidence>
<gene>
    <name evidence="14" type="primary">P2RX2</name>
</gene>
<feature type="transmembrane region" description="Helical" evidence="13">
    <location>
        <begin position="38"/>
        <end position="57"/>
    </location>
</feature>
<dbReference type="Ensembl" id="ENSCMIT00000040547.1">
    <property type="protein sequence ID" value="ENSCMIP00000039977.1"/>
    <property type="gene ID" value="ENSCMIG00000016723.1"/>
</dbReference>
<evidence type="ECO:0000256" key="5">
    <source>
        <dbReference type="ARBA" id="ARBA00022989"/>
    </source>
</evidence>
<dbReference type="AlphaFoldDB" id="A0A4W3JCK7"/>
<keyword evidence="4 13" id="KW-0812">Transmembrane</keyword>
<comment type="subcellular location">
    <subcellularLocation>
        <location evidence="1">Endomembrane system</location>
    </subcellularLocation>
</comment>
<dbReference type="InterPro" id="IPR001429">
    <property type="entry name" value="P2X_purnocptor"/>
</dbReference>
<dbReference type="PIRSF" id="PIRSF005713">
    <property type="entry name" value="P2X_purinoceptor"/>
    <property type="match status" value="1"/>
</dbReference>
<feature type="binding site" evidence="10">
    <location>
        <position position="196"/>
    </location>
    <ligand>
        <name>ATP</name>
        <dbReference type="ChEBI" id="CHEBI:30616"/>
        <note>ligand shared between two neighboring subunits of the homotrimer</note>
    </ligand>
</feature>
<keyword evidence="10" id="KW-0067">ATP-binding</keyword>
<feature type="disulfide bond" evidence="11">
    <location>
        <begin position="124"/>
        <end position="174"/>
    </location>
</feature>
<evidence type="ECO:0000313" key="14">
    <source>
        <dbReference type="Ensembl" id="ENSCMIP00000039977.1"/>
    </source>
</evidence>
<keyword evidence="10" id="KW-0547">Nucleotide-binding</keyword>
<feature type="glycosylation site" description="N-linked (GlcNAc...) asparagine" evidence="12">
    <location>
        <position position="194"/>
    </location>
</feature>
<feature type="disulfide bond" evidence="11">
    <location>
        <begin position="141"/>
        <end position="168"/>
    </location>
</feature>
<evidence type="ECO:0000256" key="4">
    <source>
        <dbReference type="ARBA" id="ARBA00022692"/>
    </source>
</evidence>
<reference evidence="15" key="1">
    <citation type="journal article" date="2006" name="Science">
        <title>Ancient noncoding elements conserved in the human genome.</title>
        <authorList>
            <person name="Venkatesh B."/>
            <person name="Kirkness E.F."/>
            <person name="Loh Y.H."/>
            <person name="Halpern A.L."/>
            <person name="Lee A.P."/>
            <person name="Johnson J."/>
            <person name="Dandona N."/>
            <person name="Viswanathan L.D."/>
            <person name="Tay A."/>
            <person name="Venter J.C."/>
            <person name="Strausberg R.L."/>
            <person name="Brenner S."/>
        </authorList>
    </citation>
    <scope>NUCLEOTIDE SEQUENCE [LARGE SCALE GENOMIC DNA]</scope>
</reference>
<evidence type="ECO:0000256" key="6">
    <source>
        <dbReference type="ARBA" id="ARBA00023065"/>
    </source>
</evidence>
<reference evidence="15" key="2">
    <citation type="journal article" date="2007" name="PLoS Biol.">
        <title>Survey sequencing and comparative analysis of the elephant shark (Callorhinchus milii) genome.</title>
        <authorList>
            <person name="Venkatesh B."/>
            <person name="Kirkness E.F."/>
            <person name="Loh Y.H."/>
            <person name="Halpern A.L."/>
            <person name="Lee A.P."/>
            <person name="Johnson J."/>
            <person name="Dandona N."/>
            <person name="Viswanathan L.D."/>
            <person name="Tay A."/>
            <person name="Venter J.C."/>
            <person name="Strausberg R.L."/>
            <person name="Brenner S."/>
        </authorList>
    </citation>
    <scope>NUCLEOTIDE SEQUENCE [LARGE SCALE GENOMIC DNA]</scope>
</reference>
<reference evidence="14" key="5">
    <citation type="submission" date="2025-09" db="UniProtKB">
        <authorList>
            <consortium name="Ensembl"/>
        </authorList>
    </citation>
    <scope>IDENTIFICATION</scope>
</reference>
<reference evidence="15" key="3">
    <citation type="journal article" date="2014" name="Nature">
        <title>Elephant shark genome provides unique insights into gnathostome evolution.</title>
        <authorList>
            <consortium name="International Elephant Shark Genome Sequencing Consortium"/>
            <person name="Venkatesh B."/>
            <person name="Lee A.P."/>
            <person name="Ravi V."/>
            <person name="Maurya A.K."/>
            <person name="Lian M.M."/>
            <person name="Swann J.B."/>
            <person name="Ohta Y."/>
            <person name="Flajnik M.F."/>
            <person name="Sutoh Y."/>
            <person name="Kasahara M."/>
            <person name="Hoon S."/>
            <person name="Gangu V."/>
            <person name="Roy S.W."/>
            <person name="Irimia M."/>
            <person name="Korzh V."/>
            <person name="Kondrychyn I."/>
            <person name="Lim Z.W."/>
            <person name="Tay B.H."/>
            <person name="Tohari S."/>
            <person name="Kong K.W."/>
            <person name="Ho S."/>
            <person name="Lorente-Galdos B."/>
            <person name="Quilez J."/>
            <person name="Marques-Bonet T."/>
            <person name="Raney B.J."/>
            <person name="Ingham P.W."/>
            <person name="Tay A."/>
            <person name="Hillier L.W."/>
            <person name="Minx P."/>
            <person name="Boehm T."/>
            <person name="Wilson R.K."/>
            <person name="Brenner S."/>
            <person name="Warren W.C."/>
        </authorList>
    </citation>
    <scope>NUCLEOTIDE SEQUENCE [LARGE SCALE GENOMIC DNA]</scope>
</reference>
<dbReference type="NCBIfam" id="TIGR00863">
    <property type="entry name" value="P2X"/>
    <property type="match status" value="1"/>
</dbReference>